<proteinExistence type="predicted"/>
<comment type="caution">
    <text evidence="1">The sequence shown here is derived from an EMBL/GenBank/DDBJ whole genome shotgun (WGS) entry which is preliminary data.</text>
</comment>
<evidence type="ECO:0000313" key="1">
    <source>
        <dbReference type="EMBL" id="MBF8642284.1"/>
    </source>
</evidence>
<dbReference type="RefSeq" id="WP_073450237.1">
    <property type="nucleotide sequence ID" value="NZ_DALZQD010000006.1"/>
</dbReference>
<reference evidence="1 2" key="1">
    <citation type="submission" date="2020-10" db="EMBL/GenBank/DDBJ databases">
        <title>Genome sequences of Pseudomonas isolates.</title>
        <authorList>
            <person name="Wessels L."/>
            <person name="Reich F."/>
            <person name="Hammerl J."/>
        </authorList>
    </citation>
    <scope>NUCLEOTIDE SEQUENCE [LARGE SCALE GENOMIC DNA]</scope>
    <source>
        <strain evidence="1 2">20-MO00624-0</strain>
    </source>
</reference>
<evidence type="ECO:0000313" key="2">
    <source>
        <dbReference type="Proteomes" id="UP000626180"/>
    </source>
</evidence>
<dbReference type="Proteomes" id="UP000626180">
    <property type="component" value="Unassembled WGS sequence"/>
</dbReference>
<keyword evidence="2" id="KW-1185">Reference proteome</keyword>
<sequence length="72" mass="8245">MSKPQTAFKLPSEDLVALRDEIAMRTLQTLLMKGTWGHKGEDGQHVPYKNMREFSDAAYSFADEMLAARERK</sequence>
<organism evidence="1 2">
    <name type="scientific">Pseudomonas luteola</name>
    <dbReference type="NCBI Taxonomy" id="47886"/>
    <lineage>
        <taxon>Bacteria</taxon>
        <taxon>Pseudomonadati</taxon>
        <taxon>Pseudomonadota</taxon>
        <taxon>Gammaproteobacteria</taxon>
        <taxon>Pseudomonadales</taxon>
        <taxon>Pseudomonadaceae</taxon>
        <taxon>Pseudomonas</taxon>
    </lineage>
</organism>
<accession>A0ABS0FPP8</accession>
<gene>
    <name evidence="1" type="ORF">IRZ65_16510</name>
</gene>
<protein>
    <submittedName>
        <fullName evidence="1">Uncharacterized protein</fullName>
    </submittedName>
</protein>
<dbReference type="EMBL" id="JADMCD010000009">
    <property type="protein sequence ID" value="MBF8642284.1"/>
    <property type="molecule type" value="Genomic_DNA"/>
</dbReference>
<name>A0ABS0FPP8_PSELU</name>